<evidence type="ECO:0000313" key="1">
    <source>
        <dbReference type="EMBL" id="KAL1869446.1"/>
    </source>
</evidence>
<keyword evidence="2" id="KW-1185">Reference proteome</keyword>
<name>A0ABR3X0G3_9PEZI</name>
<proteinExistence type="predicted"/>
<accession>A0ABR3X0G3</accession>
<dbReference type="Proteomes" id="UP001586593">
    <property type="component" value="Unassembled WGS sequence"/>
</dbReference>
<organism evidence="1 2">
    <name type="scientific">Phialemonium thermophilum</name>
    <dbReference type="NCBI Taxonomy" id="223376"/>
    <lineage>
        <taxon>Eukaryota</taxon>
        <taxon>Fungi</taxon>
        <taxon>Dikarya</taxon>
        <taxon>Ascomycota</taxon>
        <taxon>Pezizomycotina</taxon>
        <taxon>Sordariomycetes</taxon>
        <taxon>Sordariomycetidae</taxon>
        <taxon>Cephalothecales</taxon>
        <taxon>Cephalothecaceae</taxon>
        <taxon>Phialemonium</taxon>
    </lineage>
</organism>
<protein>
    <submittedName>
        <fullName evidence="1">Uncharacterized protein</fullName>
    </submittedName>
</protein>
<evidence type="ECO:0000313" key="2">
    <source>
        <dbReference type="Proteomes" id="UP001586593"/>
    </source>
</evidence>
<reference evidence="1 2" key="1">
    <citation type="journal article" date="2024" name="Commun. Biol.">
        <title>Comparative genomic analysis of thermophilic fungi reveals convergent evolutionary adaptations and gene losses.</title>
        <authorList>
            <person name="Steindorff A.S."/>
            <person name="Aguilar-Pontes M.V."/>
            <person name="Robinson A.J."/>
            <person name="Andreopoulos B."/>
            <person name="LaButti K."/>
            <person name="Kuo A."/>
            <person name="Mondo S."/>
            <person name="Riley R."/>
            <person name="Otillar R."/>
            <person name="Haridas S."/>
            <person name="Lipzen A."/>
            <person name="Grimwood J."/>
            <person name="Schmutz J."/>
            <person name="Clum A."/>
            <person name="Reid I.D."/>
            <person name="Moisan M.C."/>
            <person name="Butler G."/>
            <person name="Nguyen T.T.M."/>
            <person name="Dewar K."/>
            <person name="Conant G."/>
            <person name="Drula E."/>
            <person name="Henrissat B."/>
            <person name="Hansel C."/>
            <person name="Singer S."/>
            <person name="Hutchinson M.I."/>
            <person name="de Vries R.P."/>
            <person name="Natvig D.O."/>
            <person name="Powell A.J."/>
            <person name="Tsang A."/>
            <person name="Grigoriev I.V."/>
        </authorList>
    </citation>
    <scope>NUCLEOTIDE SEQUENCE [LARGE SCALE GENOMIC DNA]</scope>
    <source>
        <strain evidence="1 2">ATCC 24622</strain>
    </source>
</reference>
<comment type="caution">
    <text evidence="1">The sequence shown here is derived from an EMBL/GenBank/DDBJ whole genome shotgun (WGS) entry which is preliminary data.</text>
</comment>
<sequence>MAERILTSRLANQTRCPKPPPLASLAPVHVTMVFSVSKVGLCGCGGGTLARFSMPCLVKGVCLLAAWEKKKEKQKKGVKKGGGDYSSANSGHSRRIQARLHAMSDGDLGINVLLSHSTIGEPVVFEFNRWCHPSDRFGFPFQTPARTRTYLDLREPTLVEVAKVA</sequence>
<dbReference type="EMBL" id="JAZHXJ010000194">
    <property type="protein sequence ID" value="KAL1869446.1"/>
    <property type="molecule type" value="Genomic_DNA"/>
</dbReference>
<gene>
    <name evidence="1" type="ORF">VTK73DRAFT_3091</name>
</gene>